<name>A0AAU2VQU0_9ACTN</name>
<proteinExistence type="predicted"/>
<reference evidence="1" key="1">
    <citation type="submission" date="2022-10" db="EMBL/GenBank/DDBJ databases">
        <title>The complete genomes of actinobacterial strains from the NBC collection.</title>
        <authorList>
            <person name="Joergensen T.S."/>
            <person name="Alvarez Arevalo M."/>
            <person name="Sterndorff E.B."/>
            <person name="Faurdal D."/>
            <person name="Vuksanovic O."/>
            <person name="Mourched A.-S."/>
            <person name="Charusanti P."/>
            <person name="Shaw S."/>
            <person name="Blin K."/>
            <person name="Weber T."/>
        </authorList>
    </citation>
    <scope>NUCLEOTIDE SEQUENCE</scope>
    <source>
        <strain evidence="1">NBC_00008</strain>
    </source>
</reference>
<dbReference type="EMBL" id="CP108313">
    <property type="protein sequence ID" value="WTW69936.1"/>
    <property type="molecule type" value="Genomic_DNA"/>
</dbReference>
<sequence>MPKTVISQETAASSPVEPALPPFLLTNRQGEAARALLSYVAELPLASVDAQFLAVVVAIRAARGGVGNVTGTDVRSLRLEDPRRAVADLEAAGWEVPGPLVDGDQDVPVGIRVPDMSREADHPLPLGKGTRSRVSGWAMRARIAKPVKKASPATRLAALFLAAHSTSELHGRFPGHLPEACRAAVPELAVKGFLADLSGDAYRLDPVVRHLAGRFRTPEEIAEEARVEASRPPAVPDPDQITPAAWDAWKSGTSPALRRHVEAVEQCPLCRFPMGRVAKAFMYPPADVPAPRSVLTAYDAWEDGHPDPGPQAAGFAAAFRAEHGHGPSYGQLCKGLGWKLSRSLRGFVVHRIVAEDWLTDTSPVPWTLRPGRVAQAHGIALPGQAARTTR</sequence>
<protein>
    <submittedName>
        <fullName evidence="1">Uncharacterized protein</fullName>
    </submittedName>
</protein>
<dbReference type="AlphaFoldDB" id="A0AAU2VQU0"/>
<evidence type="ECO:0000313" key="1">
    <source>
        <dbReference type="EMBL" id="WTW69936.1"/>
    </source>
</evidence>
<organism evidence="1">
    <name type="scientific">Streptomyces sp. NBC_00008</name>
    <dbReference type="NCBI Taxonomy" id="2903610"/>
    <lineage>
        <taxon>Bacteria</taxon>
        <taxon>Bacillati</taxon>
        <taxon>Actinomycetota</taxon>
        <taxon>Actinomycetes</taxon>
        <taxon>Kitasatosporales</taxon>
        <taxon>Streptomycetaceae</taxon>
        <taxon>Streptomyces</taxon>
    </lineage>
</organism>
<accession>A0AAU2VQU0</accession>
<gene>
    <name evidence="1" type="ORF">OG398_17465</name>
</gene>